<feature type="region of interest" description="Disordered" evidence="1">
    <location>
        <begin position="1"/>
        <end position="20"/>
    </location>
</feature>
<accession>A0A0C9NC26</accession>
<dbReference type="PANTHER" id="PTHR31004">
    <property type="entry name" value="TRANSMEMBRANE PROTEIN 79"/>
    <property type="match status" value="1"/>
</dbReference>
<dbReference type="Gene3D" id="1.20.120.550">
    <property type="entry name" value="Membrane associated eicosanoid/glutathione metabolism-like domain"/>
    <property type="match status" value="1"/>
</dbReference>
<dbReference type="Proteomes" id="UP000032025">
    <property type="component" value="Unassembled WGS sequence"/>
</dbReference>
<dbReference type="RefSeq" id="WP_082052469.1">
    <property type="nucleotide sequence ID" value="NZ_BBJS01000029.1"/>
</dbReference>
<protein>
    <submittedName>
        <fullName evidence="3">DNA, contig: SP629</fullName>
    </submittedName>
</protein>
<dbReference type="InterPro" id="IPR023352">
    <property type="entry name" value="MAPEG-like_dom_sf"/>
</dbReference>
<keyword evidence="2" id="KW-1133">Transmembrane helix</keyword>
<evidence type="ECO:0000313" key="3">
    <source>
        <dbReference type="EMBL" id="GAN13852.1"/>
    </source>
</evidence>
<feature type="transmembrane region" description="Helical" evidence="2">
    <location>
        <begin position="61"/>
        <end position="82"/>
    </location>
</feature>
<name>A0A0C9NC26_SPHPI</name>
<evidence type="ECO:0000256" key="1">
    <source>
        <dbReference type="SAM" id="MobiDB-lite"/>
    </source>
</evidence>
<evidence type="ECO:0000313" key="4">
    <source>
        <dbReference type="Proteomes" id="UP000032025"/>
    </source>
</evidence>
<dbReference type="SUPFAM" id="SSF161084">
    <property type="entry name" value="MAPEG domain-like"/>
    <property type="match status" value="1"/>
</dbReference>
<dbReference type="PANTHER" id="PTHR31004:SF1">
    <property type="entry name" value="TRANSMEMBRANE PROTEIN 79"/>
    <property type="match status" value="1"/>
</dbReference>
<dbReference type="GO" id="GO:0005765">
    <property type="term" value="C:lysosomal membrane"/>
    <property type="evidence" value="ECO:0007669"/>
    <property type="project" value="TreeGrafter"/>
</dbReference>
<keyword evidence="2" id="KW-0812">Transmembrane</keyword>
<comment type="caution">
    <text evidence="3">The sequence shown here is derived from an EMBL/GenBank/DDBJ whole genome shotgun (WGS) entry which is preliminary data.</text>
</comment>
<organism evidence="3 4">
    <name type="scientific">Sphingomonas paucimobilis NBRC 13935</name>
    <dbReference type="NCBI Taxonomy" id="1219050"/>
    <lineage>
        <taxon>Bacteria</taxon>
        <taxon>Pseudomonadati</taxon>
        <taxon>Pseudomonadota</taxon>
        <taxon>Alphaproteobacteria</taxon>
        <taxon>Sphingomonadales</taxon>
        <taxon>Sphingomonadaceae</taxon>
        <taxon>Sphingomonas</taxon>
    </lineage>
</organism>
<keyword evidence="4" id="KW-1185">Reference proteome</keyword>
<evidence type="ECO:0000256" key="2">
    <source>
        <dbReference type="SAM" id="Phobius"/>
    </source>
</evidence>
<reference evidence="3 4" key="1">
    <citation type="submission" date="2014-08" db="EMBL/GenBank/DDBJ databases">
        <title>Whole genome shotgun sequence of Sphingomonas paucimobilis NBRC 13935.</title>
        <authorList>
            <person name="Hosoyama A."/>
            <person name="Hashimoto M."/>
            <person name="Hosoyama Y."/>
            <person name="Noguchi M."/>
            <person name="Uohara A."/>
            <person name="Ohji S."/>
            <person name="Katano-Makiyama Y."/>
            <person name="Ichikawa N."/>
            <person name="Kimura A."/>
            <person name="Yamazoe A."/>
            <person name="Fujita N."/>
        </authorList>
    </citation>
    <scope>NUCLEOTIDE SEQUENCE [LARGE SCALE GENOMIC DNA]</scope>
    <source>
        <strain evidence="3 4">NBRC 13935</strain>
    </source>
</reference>
<gene>
    <name evidence="3" type="ORF">SP6_29_00440</name>
</gene>
<dbReference type="GeneID" id="78527515"/>
<dbReference type="EMBL" id="BBJS01000029">
    <property type="protein sequence ID" value="GAN13852.1"/>
    <property type="molecule type" value="Genomic_DNA"/>
</dbReference>
<proteinExistence type="predicted"/>
<feature type="transmembrane region" description="Helical" evidence="2">
    <location>
        <begin position="117"/>
        <end position="145"/>
    </location>
</feature>
<dbReference type="GO" id="GO:0045055">
    <property type="term" value="P:regulated exocytosis"/>
    <property type="evidence" value="ECO:0007669"/>
    <property type="project" value="TreeGrafter"/>
</dbReference>
<dbReference type="AlphaFoldDB" id="A0A0C9NC26"/>
<keyword evidence="2" id="KW-0472">Membrane</keyword>
<feature type="transmembrane region" description="Helical" evidence="2">
    <location>
        <begin position="165"/>
        <end position="187"/>
    </location>
</feature>
<sequence>MIPGPDYPSHPARPARGPIRDRRQSGVARGMGVALLVVILTLAVSWSFAPILSPTDRVLRAVAAATVAALWLAAAIGHVAALRFESPADIDAAAGGGGDSPRVVMANAVLRNTLEQVVLAIPAYLALAWVVEGSGVMVPALATLFSIGRTLFWTNYARGAVARSFGFALSFYSSVAALVIVLVALIARLM</sequence>
<feature type="transmembrane region" description="Helical" evidence="2">
    <location>
        <begin position="26"/>
        <end position="49"/>
    </location>
</feature>